<proteinExistence type="predicted"/>
<evidence type="ECO:0000313" key="3">
    <source>
        <dbReference type="Proteomes" id="UP000887540"/>
    </source>
</evidence>
<accession>A0A914E031</accession>
<dbReference type="Gene3D" id="2.40.10.10">
    <property type="entry name" value="Trypsin-like serine proteases"/>
    <property type="match status" value="1"/>
</dbReference>
<dbReference type="SUPFAM" id="SSF50494">
    <property type="entry name" value="Trypsin-like serine proteases"/>
    <property type="match status" value="1"/>
</dbReference>
<dbReference type="GO" id="GO:0004252">
    <property type="term" value="F:serine-type endopeptidase activity"/>
    <property type="evidence" value="ECO:0007669"/>
    <property type="project" value="InterPro"/>
</dbReference>
<dbReference type="AlphaFoldDB" id="A0A914E031"/>
<dbReference type="PANTHER" id="PTHR24252">
    <property type="entry name" value="ACROSIN-RELATED"/>
    <property type="match status" value="1"/>
</dbReference>
<dbReference type="PROSITE" id="PS50240">
    <property type="entry name" value="TRYPSIN_DOM"/>
    <property type="match status" value="1"/>
</dbReference>
<evidence type="ECO:0000313" key="4">
    <source>
        <dbReference type="WBParaSite" id="ACRNAN_scaffold462.g25398.t1"/>
    </source>
</evidence>
<reference evidence="4" key="1">
    <citation type="submission" date="2022-11" db="UniProtKB">
        <authorList>
            <consortium name="WormBaseParasite"/>
        </authorList>
    </citation>
    <scope>IDENTIFICATION</scope>
</reference>
<evidence type="ECO:0000259" key="2">
    <source>
        <dbReference type="PROSITE" id="PS50240"/>
    </source>
</evidence>
<sequence>MGVIEFFYSNSEPYLCGTTLISPEYALTSADCVITLVNLPAYIGHTVRFGIVDLNDKTALNNSVLTVTSPSNYISNSSMTINDIAILKLKTPVNLSNNIKPISIPKNDVGLIERTNVITGWGYYSINCGGNNVNNTIVGNMSQNLLKASVTVIDYITCR</sequence>
<dbReference type="Proteomes" id="UP000887540">
    <property type="component" value="Unplaced"/>
</dbReference>
<feature type="domain" description="Peptidase S1" evidence="2">
    <location>
        <begin position="1"/>
        <end position="159"/>
    </location>
</feature>
<keyword evidence="1" id="KW-1015">Disulfide bond</keyword>
<name>A0A914E031_9BILA</name>
<protein>
    <submittedName>
        <fullName evidence="4">Peptidase S1 domain-containing protein</fullName>
    </submittedName>
</protein>
<dbReference type="WBParaSite" id="ACRNAN_scaffold462.g25398.t1">
    <property type="protein sequence ID" value="ACRNAN_scaffold462.g25398.t1"/>
    <property type="gene ID" value="ACRNAN_scaffold462.g25398"/>
</dbReference>
<organism evidence="3 4">
    <name type="scientific">Acrobeloides nanus</name>
    <dbReference type="NCBI Taxonomy" id="290746"/>
    <lineage>
        <taxon>Eukaryota</taxon>
        <taxon>Metazoa</taxon>
        <taxon>Ecdysozoa</taxon>
        <taxon>Nematoda</taxon>
        <taxon>Chromadorea</taxon>
        <taxon>Rhabditida</taxon>
        <taxon>Tylenchina</taxon>
        <taxon>Cephalobomorpha</taxon>
        <taxon>Cephaloboidea</taxon>
        <taxon>Cephalobidae</taxon>
        <taxon>Acrobeloides</taxon>
    </lineage>
</organism>
<dbReference type="InterPro" id="IPR001314">
    <property type="entry name" value="Peptidase_S1A"/>
</dbReference>
<dbReference type="Pfam" id="PF00089">
    <property type="entry name" value="Trypsin"/>
    <property type="match status" value="1"/>
</dbReference>
<keyword evidence="3" id="KW-1185">Reference proteome</keyword>
<dbReference type="InterPro" id="IPR001254">
    <property type="entry name" value="Trypsin_dom"/>
</dbReference>
<dbReference type="InterPro" id="IPR043504">
    <property type="entry name" value="Peptidase_S1_PA_chymotrypsin"/>
</dbReference>
<dbReference type="PANTHER" id="PTHR24252:SF7">
    <property type="entry name" value="HYALIN"/>
    <property type="match status" value="1"/>
</dbReference>
<dbReference type="GO" id="GO:0006508">
    <property type="term" value="P:proteolysis"/>
    <property type="evidence" value="ECO:0007669"/>
    <property type="project" value="InterPro"/>
</dbReference>
<dbReference type="PRINTS" id="PR00722">
    <property type="entry name" value="CHYMOTRYPSIN"/>
</dbReference>
<dbReference type="SMART" id="SM00020">
    <property type="entry name" value="Tryp_SPc"/>
    <property type="match status" value="1"/>
</dbReference>
<evidence type="ECO:0000256" key="1">
    <source>
        <dbReference type="ARBA" id="ARBA00023157"/>
    </source>
</evidence>
<dbReference type="InterPro" id="IPR009003">
    <property type="entry name" value="Peptidase_S1_PA"/>
</dbReference>